<keyword evidence="5" id="KW-1185">Reference proteome</keyword>
<dbReference type="NCBIfam" id="TIGR00086">
    <property type="entry name" value="smpB"/>
    <property type="match status" value="1"/>
</dbReference>
<dbReference type="PANTHER" id="PTHR30308">
    <property type="entry name" value="TMRNA-BINDING COMPONENT OF TRANS-TRANSLATION TAGGING COMPLEX"/>
    <property type="match status" value="1"/>
</dbReference>
<dbReference type="PROSITE" id="PS01317">
    <property type="entry name" value="SSRP"/>
    <property type="match status" value="1"/>
</dbReference>
<dbReference type="CDD" id="cd09294">
    <property type="entry name" value="SmpB"/>
    <property type="match status" value="1"/>
</dbReference>
<dbReference type="HAMAP" id="MF_00023">
    <property type="entry name" value="SmpB"/>
    <property type="match status" value="1"/>
</dbReference>
<evidence type="ECO:0000256" key="3">
    <source>
        <dbReference type="HAMAP-Rule" id="MF_00023"/>
    </source>
</evidence>
<evidence type="ECO:0000256" key="2">
    <source>
        <dbReference type="ARBA" id="ARBA00022884"/>
    </source>
</evidence>
<dbReference type="Gene3D" id="2.40.280.10">
    <property type="match status" value="1"/>
</dbReference>
<evidence type="ECO:0000313" key="4">
    <source>
        <dbReference type="EMBL" id="UWD33988.1"/>
    </source>
</evidence>
<dbReference type="RefSeq" id="WP_027123388.1">
    <property type="nucleotide sequence ID" value="NZ_CP103423.1"/>
</dbReference>
<dbReference type="PANTHER" id="PTHR30308:SF2">
    <property type="entry name" value="SSRA-BINDING PROTEIN"/>
    <property type="match status" value="1"/>
</dbReference>
<comment type="similarity">
    <text evidence="3">Belongs to the SmpB family.</text>
</comment>
<dbReference type="Pfam" id="PF01668">
    <property type="entry name" value="SmpB"/>
    <property type="match status" value="1"/>
</dbReference>
<comment type="subcellular location">
    <subcellularLocation>
        <location evidence="3">Cytoplasm</location>
    </subcellularLocation>
    <text evidence="3">The tmRNA-SmpB complex associates with stalled 70S ribosomes.</text>
</comment>
<reference evidence="4" key="1">
    <citation type="submission" date="2022-08" db="EMBL/GenBank/DDBJ databases">
        <title>Complete genome sequence of Mycoplasma molare type strain H 542.</title>
        <authorList>
            <person name="Spergser J."/>
        </authorList>
    </citation>
    <scope>NUCLEOTIDE SEQUENCE</scope>
    <source>
        <strain evidence="4">H 542</strain>
    </source>
</reference>
<sequence>MKIIQKNKIANFNYELFEKYECGISLQGWEVKSIRANNCNLKNSYATFKTNELYLTNFQISQYMAVKGDELRERKLLLHKNQLLKIALKQKQQGYTLIPTMIYWNEKSKIKVEIALAKGKNKIDKRASEKEREVKRKLEKLVYK</sequence>
<dbReference type="Proteomes" id="UP001058364">
    <property type="component" value="Chromosome"/>
</dbReference>
<accession>A0ABY5TTJ5</accession>
<comment type="function">
    <text evidence="3">Required for rescue of stalled ribosomes mediated by trans-translation. Binds to transfer-messenger RNA (tmRNA), required for stable association of tmRNA with ribosomes. tmRNA and SmpB together mimic tRNA shape, replacing the anticodon stem-loop with SmpB. tmRNA is encoded by the ssrA gene; the 2 termini fold to resemble tRNA(Ala) and it encodes a 'tag peptide', a short internal open reading frame. During trans-translation Ala-aminoacylated tmRNA acts like a tRNA, entering the A-site of stalled ribosomes, displacing the stalled mRNA. The ribosome then switches to translate the ORF on the tmRNA; the nascent peptide is terminated with the 'tag peptide' encoded by the tmRNA and targeted for degradation. The ribosome is freed to recommence translation, which seems to be the essential function of trans-translation.</text>
</comment>
<evidence type="ECO:0000256" key="1">
    <source>
        <dbReference type="ARBA" id="ARBA00022490"/>
    </source>
</evidence>
<dbReference type="SUPFAM" id="SSF74982">
    <property type="entry name" value="Small protein B (SmpB)"/>
    <property type="match status" value="1"/>
</dbReference>
<dbReference type="InterPro" id="IPR023620">
    <property type="entry name" value="SmpB"/>
</dbReference>
<dbReference type="EMBL" id="CP103423">
    <property type="protein sequence ID" value="UWD33988.1"/>
    <property type="molecule type" value="Genomic_DNA"/>
</dbReference>
<proteinExistence type="inferred from homology"/>
<dbReference type="InterPro" id="IPR000037">
    <property type="entry name" value="SsrA-bd_prot"/>
</dbReference>
<gene>
    <name evidence="3 4" type="primary">smpB</name>
    <name evidence="4" type="ORF">NX772_02670</name>
</gene>
<dbReference type="NCBIfam" id="NF003843">
    <property type="entry name" value="PRK05422.1"/>
    <property type="match status" value="1"/>
</dbReference>
<protein>
    <recommendedName>
        <fullName evidence="3">SsrA-binding protein</fullName>
    </recommendedName>
    <alternativeName>
        <fullName evidence="3">Small protein B</fullName>
    </alternativeName>
</protein>
<name>A0ABY5TTJ5_9BACT</name>
<organism evidence="4 5">
    <name type="scientific">Mesomycoplasma molare</name>
    <dbReference type="NCBI Taxonomy" id="171288"/>
    <lineage>
        <taxon>Bacteria</taxon>
        <taxon>Bacillati</taxon>
        <taxon>Mycoplasmatota</taxon>
        <taxon>Mycoplasmoidales</taxon>
        <taxon>Metamycoplasmataceae</taxon>
        <taxon>Mesomycoplasma</taxon>
    </lineage>
</organism>
<dbReference type="InterPro" id="IPR020081">
    <property type="entry name" value="SsrA-bd_prot_CS"/>
</dbReference>
<evidence type="ECO:0000313" key="5">
    <source>
        <dbReference type="Proteomes" id="UP001058364"/>
    </source>
</evidence>
<keyword evidence="1 3" id="KW-0963">Cytoplasm</keyword>
<keyword evidence="2 3" id="KW-0694">RNA-binding</keyword>